<dbReference type="GO" id="GO:0000166">
    <property type="term" value="F:nucleotide binding"/>
    <property type="evidence" value="ECO:0007669"/>
    <property type="project" value="InterPro"/>
</dbReference>
<dbReference type="InterPro" id="IPR000683">
    <property type="entry name" value="Gfo/Idh/MocA-like_OxRdtase_N"/>
</dbReference>
<dbReference type="EC" id="1.3.1.20" evidence="3"/>
<evidence type="ECO:0000256" key="1">
    <source>
        <dbReference type="ARBA" id="ARBA00010928"/>
    </source>
</evidence>
<reference evidence="14 15" key="1">
    <citation type="submission" date="2020-10" db="EMBL/GenBank/DDBJ databases">
        <title>Pygocentrus nattereri (red-bellied piranha) genome, fPygNat1, primary haplotype.</title>
        <authorList>
            <person name="Myers G."/>
            <person name="Meyer A."/>
            <person name="Karagic N."/>
            <person name="Pippel M."/>
            <person name="Winkler S."/>
            <person name="Tracey A."/>
            <person name="Wood J."/>
            <person name="Formenti G."/>
            <person name="Howe K."/>
            <person name="Fedrigo O."/>
            <person name="Jarvis E.D."/>
        </authorList>
    </citation>
    <scope>NUCLEOTIDE SEQUENCE [LARGE SCALE GENOMIC DNA]</scope>
</reference>
<comment type="catalytic activity">
    <reaction evidence="9">
        <text>(1R,2R)-1,2-dihydrobenzene-1,2-diol + NADP(+) = catechol + NADPH + H(+)</text>
        <dbReference type="Rhea" id="RHEA:16729"/>
        <dbReference type="ChEBI" id="CHEBI:10702"/>
        <dbReference type="ChEBI" id="CHEBI:15378"/>
        <dbReference type="ChEBI" id="CHEBI:18135"/>
        <dbReference type="ChEBI" id="CHEBI:57783"/>
        <dbReference type="ChEBI" id="CHEBI:58349"/>
        <dbReference type="EC" id="1.3.1.20"/>
    </reaction>
</comment>
<dbReference type="Ensembl" id="ENSPNAT00000034741.2">
    <property type="protein sequence ID" value="ENSPNAP00000022541.2"/>
    <property type="gene ID" value="ENSPNAG00000004685.2"/>
</dbReference>
<evidence type="ECO:0000256" key="3">
    <source>
        <dbReference type="ARBA" id="ARBA00038853"/>
    </source>
</evidence>
<evidence type="ECO:0000256" key="8">
    <source>
        <dbReference type="ARBA" id="ARBA00043025"/>
    </source>
</evidence>
<dbReference type="EC" id="1.1.1.179" evidence="4"/>
<evidence type="ECO:0000256" key="6">
    <source>
        <dbReference type="ARBA" id="ARBA00042926"/>
    </source>
</evidence>
<dbReference type="Gene3D" id="3.40.50.720">
    <property type="entry name" value="NAD(P)-binding Rossmann-like Domain"/>
    <property type="match status" value="1"/>
</dbReference>
<dbReference type="OMA" id="ISIMHIL"/>
<dbReference type="GO" id="GO:0047115">
    <property type="term" value="F:trans-1,2-dihydrobenzene-1,2-diol dehydrogenase activity"/>
    <property type="evidence" value="ECO:0007669"/>
    <property type="project" value="UniProtKB-EC"/>
</dbReference>
<dbReference type="InterPro" id="IPR055170">
    <property type="entry name" value="GFO_IDH_MocA-like_dom"/>
</dbReference>
<dbReference type="SUPFAM" id="SSF51735">
    <property type="entry name" value="NAD(P)-binding Rossmann-fold domains"/>
    <property type="match status" value="1"/>
</dbReference>
<keyword evidence="2" id="KW-0560">Oxidoreductase</keyword>
<dbReference type="Pfam" id="PF01408">
    <property type="entry name" value="GFO_IDH_MocA"/>
    <property type="match status" value="1"/>
</dbReference>
<keyword evidence="15" id="KW-1185">Reference proteome</keyword>
<accession>A0A3B4DHG5</accession>
<comment type="catalytic activity">
    <reaction evidence="10">
        <text>D-xylose + NADP(+) = D-xylono-1,5-lactone + NADPH + H(+)</text>
        <dbReference type="Rhea" id="RHEA:22000"/>
        <dbReference type="ChEBI" id="CHEBI:15378"/>
        <dbReference type="ChEBI" id="CHEBI:15867"/>
        <dbReference type="ChEBI" id="CHEBI:53455"/>
        <dbReference type="ChEBI" id="CHEBI:57783"/>
        <dbReference type="ChEBI" id="CHEBI:58349"/>
        <dbReference type="EC" id="1.1.1.179"/>
    </reaction>
</comment>
<dbReference type="AlphaFoldDB" id="A0A3B4DHG5"/>
<protein>
    <recommendedName>
        <fullName evidence="5">Trans-1,2-dihydrobenzene-1,2-diol dehydrogenase</fullName>
        <ecNumber evidence="4">1.1.1.179</ecNumber>
        <ecNumber evidence="3">1.3.1.20</ecNumber>
    </recommendedName>
    <alternativeName>
        <fullName evidence="8">D-xylose 1-dehydrogenase</fullName>
    </alternativeName>
    <alternativeName>
        <fullName evidence="7">D-xylose-NADP dehydrogenase</fullName>
    </alternativeName>
    <alternativeName>
        <fullName evidence="6">Dimeric dihydrodiol dehydrogenase</fullName>
    </alternativeName>
</protein>
<sequence length="314" mass="34258">MATQWGICGVGKISHDFSVAMKTLPAGEHQVPTFSTPNLHTYTSPAETHGIPKAYGSYQELLRYCASESVSLHVLHTERLKVGLLFLTAGKNVRCEKPFTMNLREVKQLITASRKNNVFLMDLWGYTEDAVGDVKLVKAYFGSPQLHIPCSVEKGLGGGALLDIGVYCLQYILMVFKGERTKSVHATGVLLDSGRGMRNVYNHCSLTLWHAPVPHVGCPSPTLTAVRAGTPSGEDGMERAVSVEGAERKTRTPPTDTSHESNGGRRRTRTLVKSTTGTRARSKSRAWPPVPHPWLHSEATSLHLTFDLGGRAAS</sequence>
<evidence type="ECO:0000256" key="5">
    <source>
        <dbReference type="ARBA" id="ARBA00040603"/>
    </source>
</evidence>
<reference evidence="14" key="3">
    <citation type="submission" date="2025-09" db="UniProtKB">
        <authorList>
            <consortium name="Ensembl"/>
        </authorList>
    </citation>
    <scope>IDENTIFICATION</scope>
</reference>
<dbReference type="PANTHER" id="PTHR22604:SF105">
    <property type="entry name" value="TRANS-1,2-DIHYDROBENZENE-1,2-DIOL DEHYDROGENASE"/>
    <property type="match status" value="1"/>
</dbReference>
<dbReference type="Pfam" id="PF22725">
    <property type="entry name" value="GFO_IDH_MocA_C3"/>
    <property type="match status" value="1"/>
</dbReference>
<organism evidence="14 15">
    <name type="scientific">Pygocentrus nattereri</name>
    <name type="common">Red-bellied piranha</name>
    <dbReference type="NCBI Taxonomy" id="42514"/>
    <lineage>
        <taxon>Eukaryota</taxon>
        <taxon>Metazoa</taxon>
        <taxon>Chordata</taxon>
        <taxon>Craniata</taxon>
        <taxon>Vertebrata</taxon>
        <taxon>Euteleostomi</taxon>
        <taxon>Actinopterygii</taxon>
        <taxon>Neopterygii</taxon>
        <taxon>Teleostei</taxon>
        <taxon>Ostariophysi</taxon>
        <taxon>Characiformes</taxon>
        <taxon>Characoidei</taxon>
        <taxon>Pygocentrus</taxon>
    </lineage>
</organism>
<dbReference type="STRING" id="42514.ENSPNAP00000022541"/>
<evidence type="ECO:0000313" key="14">
    <source>
        <dbReference type="Ensembl" id="ENSPNAP00000022541.2"/>
    </source>
</evidence>
<dbReference type="Proteomes" id="UP001501920">
    <property type="component" value="Chromosome 7"/>
</dbReference>
<dbReference type="PANTHER" id="PTHR22604">
    <property type="entry name" value="OXIDOREDUCTASES"/>
    <property type="match status" value="1"/>
</dbReference>
<evidence type="ECO:0000256" key="4">
    <source>
        <dbReference type="ARBA" id="ARBA00038984"/>
    </source>
</evidence>
<dbReference type="SUPFAM" id="SSF55347">
    <property type="entry name" value="Glyceraldehyde-3-phosphate dehydrogenase-like, C-terminal domain"/>
    <property type="match status" value="1"/>
</dbReference>
<feature type="domain" description="Gfo/Idh/MocA-like oxidoreductase N-terminal" evidence="12">
    <location>
        <begin position="4"/>
        <end position="121"/>
    </location>
</feature>
<evidence type="ECO:0000259" key="13">
    <source>
        <dbReference type="Pfam" id="PF22725"/>
    </source>
</evidence>
<dbReference type="GO" id="GO:0047837">
    <property type="term" value="F:D-xylose 1-dehydrogenase (NADP+) activity"/>
    <property type="evidence" value="ECO:0007669"/>
    <property type="project" value="UniProtKB-EC"/>
</dbReference>
<proteinExistence type="inferred from homology"/>
<evidence type="ECO:0000259" key="12">
    <source>
        <dbReference type="Pfam" id="PF01408"/>
    </source>
</evidence>
<evidence type="ECO:0000313" key="15">
    <source>
        <dbReference type="Proteomes" id="UP001501920"/>
    </source>
</evidence>
<comment type="similarity">
    <text evidence="1">Belongs to the Gfo/Idh/MocA family.</text>
</comment>
<dbReference type="Gene3D" id="3.30.360.10">
    <property type="entry name" value="Dihydrodipicolinate Reductase, domain 2"/>
    <property type="match status" value="1"/>
</dbReference>
<evidence type="ECO:0000256" key="10">
    <source>
        <dbReference type="ARBA" id="ARBA00049233"/>
    </source>
</evidence>
<feature type="domain" description="GFO/IDH/MocA-like oxidoreductase" evidence="13">
    <location>
        <begin position="128"/>
        <end position="194"/>
    </location>
</feature>
<dbReference type="InterPro" id="IPR050984">
    <property type="entry name" value="Gfo/Idh/MocA_domain"/>
</dbReference>
<dbReference type="GeneTree" id="ENSGT00390000007946"/>
<name>A0A3B4DHG5_PYGNA</name>
<evidence type="ECO:0000256" key="2">
    <source>
        <dbReference type="ARBA" id="ARBA00023002"/>
    </source>
</evidence>
<evidence type="ECO:0000256" key="9">
    <source>
        <dbReference type="ARBA" id="ARBA00047423"/>
    </source>
</evidence>
<dbReference type="InterPro" id="IPR036291">
    <property type="entry name" value="NAD(P)-bd_dom_sf"/>
</dbReference>
<evidence type="ECO:0000256" key="11">
    <source>
        <dbReference type="SAM" id="MobiDB-lite"/>
    </source>
</evidence>
<reference evidence="14" key="2">
    <citation type="submission" date="2025-08" db="UniProtKB">
        <authorList>
            <consortium name="Ensembl"/>
        </authorList>
    </citation>
    <scope>IDENTIFICATION</scope>
</reference>
<evidence type="ECO:0000256" key="7">
    <source>
        <dbReference type="ARBA" id="ARBA00042988"/>
    </source>
</evidence>
<feature type="region of interest" description="Disordered" evidence="11">
    <location>
        <begin position="229"/>
        <end position="292"/>
    </location>
</feature>